<dbReference type="RefSeq" id="WP_097324955.1">
    <property type="nucleotide sequence ID" value="NZ_OBDY01000018.1"/>
</dbReference>
<dbReference type="CDD" id="cd04301">
    <property type="entry name" value="NAT_SF"/>
    <property type="match status" value="1"/>
</dbReference>
<accession>A0A285JA05</accession>
<evidence type="ECO:0000256" key="1">
    <source>
        <dbReference type="ARBA" id="ARBA00022679"/>
    </source>
</evidence>
<gene>
    <name evidence="4" type="ORF">SAMN05421748_11852</name>
</gene>
<keyword evidence="2" id="KW-0012">Acyltransferase</keyword>
<dbReference type="AlphaFoldDB" id="A0A285JA05"/>
<dbReference type="InterPro" id="IPR016181">
    <property type="entry name" value="Acyl_CoA_acyltransferase"/>
</dbReference>
<dbReference type="SUPFAM" id="SSF55729">
    <property type="entry name" value="Acyl-CoA N-acyltransferases (Nat)"/>
    <property type="match status" value="1"/>
</dbReference>
<dbReference type="Pfam" id="PF00583">
    <property type="entry name" value="Acetyltransf_1"/>
    <property type="match status" value="1"/>
</dbReference>
<dbReference type="GO" id="GO:0016747">
    <property type="term" value="F:acyltransferase activity, transferring groups other than amino-acyl groups"/>
    <property type="evidence" value="ECO:0007669"/>
    <property type="project" value="InterPro"/>
</dbReference>
<feature type="domain" description="N-acetyltransferase" evidence="3">
    <location>
        <begin position="3"/>
        <end position="142"/>
    </location>
</feature>
<name>A0A285JA05_9ACTN</name>
<evidence type="ECO:0000256" key="2">
    <source>
        <dbReference type="ARBA" id="ARBA00023315"/>
    </source>
</evidence>
<sequence length="142" mass="15399">MPSDIVRPTAAHLAPLFDEYRAHYGEAPFPARTTAWLEEHLTSGRLTAYAAGDSGFITVAIQPASLRLATAWMIRDLYVRPAGRRRGTARALLRHVIVEARTAGALRVSLQTETDNAGALALYGSLGFRPVTGLELLNLTLS</sequence>
<evidence type="ECO:0000259" key="3">
    <source>
        <dbReference type="PROSITE" id="PS51186"/>
    </source>
</evidence>
<dbReference type="Gene3D" id="3.40.630.30">
    <property type="match status" value="1"/>
</dbReference>
<dbReference type="EMBL" id="OBDY01000018">
    <property type="protein sequence ID" value="SNY57068.1"/>
    <property type="molecule type" value="Genomic_DNA"/>
</dbReference>
<dbReference type="PANTHER" id="PTHR43877">
    <property type="entry name" value="AMINOALKYLPHOSPHONATE N-ACETYLTRANSFERASE-RELATED-RELATED"/>
    <property type="match status" value="1"/>
</dbReference>
<evidence type="ECO:0000313" key="5">
    <source>
        <dbReference type="Proteomes" id="UP000219612"/>
    </source>
</evidence>
<dbReference type="PANTHER" id="PTHR43877:SF5">
    <property type="entry name" value="BLL8307 PROTEIN"/>
    <property type="match status" value="1"/>
</dbReference>
<dbReference type="Proteomes" id="UP000219612">
    <property type="component" value="Unassembled WGS sequence"/>
</dbReference>
<proteinExistence type="predicted"/>
<dbReference type="OrthoDB" id="9792929at2"/>
<protein>
    <submittedName>
        <fullName evidence="4">Acetyltransferase (GNAT) family protein</fullName>
    </submittedName>
</protein>
<dbReference type="InterPro" id="IPR050832">
    <property type="entry name" value="Bact_Acetyltransf"/>
</dbReference>
<reference evidence="4 5" key="1">
    <citation type="submission" date="2017-09" db="EMBL/GenBank/DDBJ databases">
        <authorList>
            <person name="Ehlers B."/>
            <person name="Leendertz F.H."/>
        </authorList>
    </citation>
    <scope>NUCLEOTIDE SEQUENCE [LARGE SCALE GENOMIC DNA]</scope>
    <source>
        <strain evidence="4 5">CGMCC 4.6857</strain>
    </source>
</reference>
<organism evidence="4 5">
    <name type="scientific">Paractinoplanes atraurantiacus</name>
    <dbReference type="NCBI Taxonomy" id="1036182"/>
    <lineage>
        <taxon>Bacteria</taxon>
        <taxon>Bacillati</taxon>
        <taxon>Actinomycetota</taxon>
        <taxon>Actinomycetes</taxon>
        <taxon>Micromonosporales</taxon>
        <taxon>Micromonosporaceae</taxon>
        <taxon>Paractinoplanes</taxon>
    </lineage>
</organism>
<dbReference type="PROSITE" id="PS51186">
    <property type="entry name" value="GNAT"/>
    <property type="match status" value="1"/>
</dbReference>
<evidence type="ECO:0000313" key="4">
    <source>
        <dbReference type="EMBL" id="SNY57068.1"/>
    </source>
</evidence>
<keyword evidence="1 4" id="KW-0808">Transferase</keyword>
<dbReference type="InterPro" id="IPR000182">
    <property type="entry name" value="GNAT_dom"/>
</dbReference>
<keyword evidence="5" id="KW-1185">Reference proteome</keyword>